<sequence length="239" mass="27132">MTGSKNEAMSSSDVSNISVREDAEVMMDHEHPCNDNIDEPNKSIITVTNIQATNDMQEDITHEKHATIEERTINSQLTRGSFVCPWRATHYRIPIPSIVLFTATLYTKNHDAENFTVKTRVRTGIVRLATTYHFDSGRHEAEDSKSDPITATLFFDDDSSADVSPESLRWMCRESSEVFRENYHRSQGVRPIDDEDHRPQDHDEPPVYEFEAKAGLALMWILELPGGNIEEAIVVLGQL</sequence>
<keyword evidence="3" id="KW-1185">Reference proteome</keyword>
<dbReference type="AlphaFoldDB" id="A0A4Y8D151"/>
<evidence type="ECO:0000313" key="3">
    <source>
        <dbReference type="Proteomes" id="UP000297299"/>
    </source>
</evidence>
<accession>A0A4Y8D151</accession>
<dbReference type="OrthoDB" id="3546385at2759"/>
<dbReference type="Proteomes" id="UP000297299">
    <property type="component" value="Unassembled WGS sequence"/>
</dbReference>
<evidence type="ECO:0000313" key="2">
    <source>
        <dbReference type="EMBL" id="TEY61342.1"/>
    </source>
</evidence>
<organism evidence="2 3">
    <name type="scientific">Botryotinia calthae</name>
    <dbReference type="NCBI Taxonomy" id="38488"/>
    <lineage>
        <taxon>Eukaryota</taxon>
        <taxon>Fungi</taxon>
        <taxon>Dikarya</taxon>
        <taxon>Ascomycota</taxon>
        <taxon>Pezizomycotina</taxon>
        <taxon>Leotiomycetes</taxon>
        <taxon>Helotiales</taxon>
        <taxon>Sclerotiniaceae</taxon>
        <taxon>Botryotinia</taxon>
    </lineage>
</organism>
<dbReference type="EMBL" id="PHWZ01000170">
    <property type="protein sequence ID" value="TEY61342.1"/>
    <property type="molecule type" value="Genomic_DNA"/>
</dbReference>
<proteinExistence type="predicted"/>
<reference evidence="2 3" key="1">
    <citation type="submission" date="2017-11" db="EMBL/GenBank/DDBJ databases">
        <title>Comparative genomics of Botrytis spp.</title>
        <authorList>
            <person name="Valero-Jimenez C.A."/>
            <person name="Tapia P."/>
            <person name="Veloso J."/>
            <person name="Silva-Moreno E."/>
            <person name="Staats M."/>
            <person name="Valdes J.H."/>
            <person name="Van Kan J.A.L."/>
        </authorList>
    </citation>
    <scope>NUCLEOTIDE SEQUENCE [LARGE SCALE GENOMIC DNA]</scope>
    <source>
        <strain evidence="2 3">MUCL2830</strain>
    </source>
</reference>
<protein>
    <submittedName>
        <fullName evidence="2">Uncharacterized protein</fullName>
    </submittedName>
</protein>
<name>A0A4Y8D151_9HELO</name>
<evidence type="ECO:0000256" key="1">
    <source>
        <dbReference type="SAM" id="MobiDB-lite"/>
    </source>
</evidence>
<feature type="region of interest" description="Disordered" evidence="1">
    <location>
        <begin position="184"/>
        <end position="204"/>
    </location>
</feature>
<gene>
    <name evidence="2" type="ORF">BOTCAL_0170g00080</name>
</gene>
<comment type="caution">
    <text evidence="2">The sequence shown here is derived from an EMBL/GenBank/DDBJ whole genome shotgun (WGS) entry which is preliminary data.</text>
</comment>
<feature type="compositionally biased region" description="Basic and acidic residues" evidence="1">
    <location>
        <begin position="191"/>
        <end position="204"/>
    </location>
</feature>